<evidence type="ECO:0000313" key="8">
    <source>
        <dbReference type="Proteomes" id="UP000553957"/>
    </source>
</evidence>
<gene>
    <name evidence="5" type="ORF">HNR71_003377</name>
    <name evidence="6" type="ORF">HPO96_05335</name>
</gene>
<dbReference type="InterPro" id="IPR002938">
    <property type="entry name" value="FAD-bd"/>
</dbReference>
<keyword evidence="3" id="KW-0274">FAD</keyword>
<comment type="caution">
    <text evidence="6">The sequence shown here is derived from an EMBL/GenBank/DDBJ whole genome shotgun (WGS) entry which is preliminary data.</text>
</comment>
<proteinExistence type="predicted"/>
<dbReference type="Proteomes" id="UP000534306">
    <property type="component" value="Unassembled WGS sequence"/>
</dbReference>
<dbReference type="Gene3D" id="3.30.9.10">
    <property type="entry name" value="D-Amino Acid Oxidase, subunit A, domain 2"/>
    <property type="match status" value="1"/>
</dbReference>
<dbReference type="Gene3D" id="3.50.50.60">
    <property type="entry name" value="FAD/NAD(P)-binding domain"/>
    <property type="match status" value="1"/>
</dbReference>
<dbReference type="Proteomes" id="UP000553957">
    <property type="component" value="Unassembled WGS sequence"/>
</dbReference>
<dbReference type="RefSeq" id="WP_171671468.1">
    <property type="nucleotide sequence ID" value="NZ_BAAAGT010000003.1"/>
</dbReference>
<dbReference type="EMBL" id="JACHKF010000001">
    <property type="protein sequence ID" value="MBB6567740.1"/>
    <property type="molecule type" value="Genomic_DNA"/>
</dbReference>
<dbReference type="Pfam" id="PF21274">
    <property type="entry name" value="Rng_hyd_C"/>
    <property type="match status" value="1"/>
</dbReference>
<dbReference type="SUPFAM" id="SSF51905">
    <property type="entry name" value="FAD/NAD(P)-binding domain"/>
    <property type="match status" value="1"/>
</dbReference>
<name>A0A7Y4NZ63_9ACTN</name>
<dbReference type="PANTHER" id="PTHR43004:SF19">
    <property type="entry name" value="BINDING MONOOXYGENASE, PUTATIVE (JCVI)-RELATED"/>
    <property type="match status" value="1"/>
</dbReference>
<feature type="domain" description="FAD-binding" evidence="4">
    <location>
        <begin position="5"/>
        <end position="371"/>
    </location>
</feature>
<comment type="cofactor">
    <cofactor evidence="1">
        <name>FAD</name>
        <dbReference type="ChEBI" id="CHEBI:57692"/>
    </cofactor>
</comment>
<dbReference type="GO" id="GO:0071949">
    <property type="term" value="F:FAD binding"/>
    <property type="evidence" value="ECO:0007669"/>
    <property type="project" value="InterPro"/>
</dbReference>
<dbReference type="GO" id="GO:0018666">
    <property type="term" value="F:2,4-dichlorophenol 6-monooxygenase activity"/>
    <property type="evidence" value="ECO:0007669"/>
    <property type="project" value="UniProtKB-EC"/>
</dbReference>
<dbReference type="EMBL" id="JABJRC010000001">
    <property type="protein sequence ID" value="NOL39664.1"/>
    <property type="molecule type" value="Genomic_DNA"/>
</dbReference>
<dbReference type="Pfam" id="PF01494">
    <property type="entry name" value="FAD_binding_3"/>
    <property type="match status" value="1"/>
</dbReference>
<reference evidence="5 8" key="2">
    <citation type="submission" date="2020-08" db="EMBL/GenBank/DDBJ databases">
        <title>Sequencing the genomes of 1000 actinobacteria strains.</title>
        <authorList>
            <person name="Klenk H.-P."/>
        </authorList>
    </citation>
    <scope>NUCLEOTIDE SEQUENCE [LARGE SCALE GENOMIC DNA]</scope>
    <source>
        <strain evidence="5 8">DSM 15626</strain>
    </source>
</reference>
<reference evidence="6 7" key="1">
    <citation type="submission" date="2020-05" db="EMBL/GenBank/DDBJ databases">
        <title>Genome sequence of Kribbella sandramycini ATCC 39419.</title>
        <authorList>
            <person name="Maclea K.S."/>
            <person name="Fair J.L."/>
        </authorList>
    </citation>
    <scope>NUCLEOTIDE SEQUENCE [LARGE SCALE GENOMIC DNA]</scope>
    <source>
        <strain evidence="6 7">ATCC 39419</strain>
    </source>
</reference>
<dbReference type="PRINTS" id="PR00420">
    <property type="entry name" value="RNGMNOXGNASE"/>
</dbReference>
<dbReference type="InterPro" id="IPR036188">
    <property type="entry name" value="FAD/NAD-bd_sf"/>
</dbReference>
<organism evidence="6 7">
    <name type="scientific">Kribbella sandramycini</name>
    <dbReference type="NCBI Taxonomy" id="60450"/>
    <lineage>
        <taxon>Bacteria</taxon>
        <taxon>Bacillati</taxon>
        <taxon>Actinomycetota</taxon>
        <taxon>Actinomycetes</taxon>
        <taxon>Propionibacteriales</taxon>
        <taxon>Kribbellaceae</taxon>
        <taxon>Kribbella</taxon>
    </lineage>
</organism>
<evidence type="ECO:0000256" key="3">
    <source>
        <dbReference type="ARBA" id="ARBA00022827"/>
    </source>
</evidence>
<evidence type="ECO:0000256" key="2">
    <source>
        <dbReference type="ARBA" id="ARBA00022630"/>
    </source>
</evidence>
<accession>A0A7Y4NZ63</accession>
<dbReference type="EC" id="1.14.13.20" evidence="5"/>
<dbReference type="AlphaFoldDB" id="A0A7Y4NZ63"/>
<protein>
    <submittedName>
        <fullName evidence="5">2,4-dichlorophenol 6-monooxygenase</fullName>
        <ecNumber evidence="5">1.14.13.20</ecNumber>
    </submittedName>
    <submittedName>
        <fullName evidence="6">Aromatic ring hydroxylase</fullName>
    </submittedName>
</protein>
<keyword evidence="2" id="KW-0285">Flavoprotein</keyword>
<evidence type="ECO:0000313" key="5">
    <source>
        <dbReference type="EMBL" id="MBB6567740.1"/>
    </source>
</evidence>
<evidence type="ECO:0000313" key="7">
    <source>
        <dbReference type="Proteomes" id="UP000534306"/>
    </source>
</evidence>
<evidence type="ECO:0000256" key="1">
    <source>
        <dbReference type="ARBA" id="ARBA00001974"/>
    </source>
</evidence>
<dbReference type="Gene3D" id="3.40.30.120">
    <property type="match status" value="1"/>
</dbReference>
<keyword evidence="5" id="KW-0503">Monooxygenase</keyword>
<evidence type="ECO:0000259" key="4">
    <source>
        <dbReference type="Pfam" id="PF01494"/>
    </source>
</evidence>
<sequence length="587" mass="63804">MVDYETPVLIIGGGGAGLSASVFLSDLGVDHLMVERHFSTSPMPKAHYLNPRTMEIFRQHGLADEVSALGMPTQDTKVRYVTSLGGDGEFDQKEIVTFDAYSGGSLRERYLAAAPVPPTNFPQLRLEPVLRRHAEERGPDRVRFGQEVISLEQDATGVTARVRDLVRDVEYTVRSQYVIGADGGRFVGPKVGAVMEGPGAQSLLKTSHVTVDLSDYLPGDALITHVARPGSRFRWTAVVPMGPAWGKRAEEYTVGFAFYPGDEVGIADEDLPAAIREGLGLPDLVMKVHKGGQWLVERSVASRFRFDRVFLAGDAAHKHVPTGGLGLNSAFHDVHNLTWKLAAVLKGWSADPERLLQSYEDERRPADIRNADWALFTYANHEMVDVGLGMSSSQTIEENAETMAAYFADTPMGETLRARGLEVMRTQRTEYQALEIELGVSYESAAVVPDGTQSPPRDPMGTDYKPVARPGHRLPHAWLSTGGERVSTHDLVGRYGGFALLAGRDGVEWVAAAEALAEKLGVPIKTARIGDGLPYGDPTGAWGRGSGISPDGAVLVRPDNHVGYRAHRLVPDPEAQLEQALRAILSS</sequence>
<dbReference type="InterPro" id="IPR050641">
    <property type="entry name" value="RIFMO-like"/>
</dbReference>
<keyword evidence="7" id="KW-1185">Reference proteome</keyword>
<evidence type="ECO:0000313" key="6">
    <source>
        <dbReference type="EMBL" id="NOL39664.1"/>
    </source>
</evidence>
<keyword evidence="5" id="KW-0560">Oxidoreductase</keyword>
<dbReference type="PANTHER" id="PTHR43004">
    <property type="entry name" value="TRK SYSTEM POTASSIUM UPTAKE PROTEIN"/>
    <property type="match status" value="1"/>
</dbReference>